<name>A0AAW1QTC2_9CHLO</name>
<dbReference type="GO" id="GO:0000455">
    <property type="term" value="P:enzyme-directed rRNA pseudouridine synthesis"/>
    <property type="evidence" value="ECO:0007669"/>
    <property type="project" value="TreeGrafter"/>
</dbReference>
<comment type="similarity">
    <text evidence="1">Belongs to the pseudouridine synthase RluA family.</text>
</comment>
<dbReference type="EMBL" id="JALJOR010000002">
    <property type="protein sequence ID" value="KAK9824406.1"/>
    <property type="molecule type" value="Genomic_DNA"/>
</dbReference>
<proteinExistence type="inferred from homology"/>
<evidence type="ECO:0000313" key="4">
    <source>
        <dbReference type="EMBL" id="KAK9824406.1"/>
    </source>
</evidence>
<dbReference type="GO" id="GO:0009982">
    <property type="term" value="F:pseudouridine synthase activity"/>
    <property type="evidence" value="ECO:0007669"/>
    <property type="project" value="InterPro"/>
</dbReference>
<dbReference type="PANTHER" id="PTHR21600">
    <property type="entry name" value="MITOCHONDRIAL RNA PSEUDOURIDINE SYNTHASE"/>
    <property type="match status" value="1"/>
</dbReference>
<sequence length="369" mass="40425">MAEQAHDELLEDPMGSQGRAQQAGHLPKRGLRANHKIIQSVQYPGEAPPQSLAKVACQLFPELFKSVSAAKRACRRGELLVQGAQGNTSWVVQPGDRIDWQQRVDGCVELDRSQAPFPLEVVYEDEHMACVVKPQGVSTHLQSEKGELLDLRGCLPYHLRSSSQPGMLRRPQHAHRLDLPTGGLLAVAKTRPALAALCTAFAERKVTKRYMAIVYGRLEGSGVITAPLEGQHAETQYESVRQDESSQFGWLTTVNLWPHTGRTHQLRKHMALLGHPLVGDPSLALADMTEEDSVDEDADMDELGMDDDSGASLAAIPGQTAGDQGAKSRQGNRSNLCLWAVQLSLPHPVSGEMIQIQIPEPPLFTTIRQ</sequence>
<evidence type="ECO:0000256" key="1">
    <source>
        <dbReference type="ARBA" id="ARBA00010876"/>
    </source>
</evidence>
<evidence type="ECO:0000256" key="2">
    <source>
        <dbReference type="SAM" id="MobiDB-lite"/>
    </source>
</evidence>
<dbReference type="GO" id="GO:0003723">
    <property type="term" value="F:RNA binding"/>
    <property type="evidence" value="ECO:0007669"/>
    <property type="project" value="InterPro"/>
</dbReference>
<dbReference type="InterPro" id="IPR050188">
    <property type="entry name" value="RluA_PseudoU_synthase"/>
</dbReference>
<evidence type="ECO:0000259" key="3">
    <source>
        <dbReference type="Pfam" id="PF00849"/>
    </source>
</evidence>
<comment type="caution">
    <text evidence="4">The sequence shown here is derived from an EMBL/GenBank/DDBJ whole genome shotgun (WGS) entry which is preliminary data.</text>
</comment>
<keyword evidence="5" id="KW-1185">Reference proteome</keyword>
<dbReference type="InterPro" id="IPR006145">
    <property type="entry name" value="PsdUridine_synth_RsuA/RluA"/>
</dbReference>
<dbReference type="PANTHER" id="PTHR21600:SF87">
    <property type="entry name" value="RNA PSEUDOURIDYLATE SYNTHASE DOMAIN-CONTAINING PROTEIN 1"/>
    <property type="match status" value="1"/>
</dbReference>
<accession>A0AAW1QTC2</accession>
<feature type="region of interest" description="Disordered" evidence="2">
    <location>
        <begin position="1"/>
        <end position="29"/>
    </location>
</feature>
<dbReference type="SUPFAM" id="SSF55120">
    <property type="entry name" value="Pseudouridine synthase"/>
    <property type="match status" value="1"/>
</dbReference>
<organism evidence="4 5">
    <name type="scientific">[Myrmecia] bisecta</name>
    <dbReference type="NCBI Taxonomy" id="41462"/>
    <lineage>
        <taxon>Eukaryota</taxon>
        <taxon>Viridiplantae</taxon>
        <taxon>Chlorophyta</taxon>
        <taxon>core chlorophytes</taxon>
        <taxon>Trebouxiophyceae</taxon>
        <taxon>Trebouxiales</taxon>
        <taxon>Trebouxiaceae</taxon>
        <taxon>Myrmecia</taxon>
    </lineage>
</organism>
<dbReference type="Pfam" id="PF00849">
    <property type="entry name" value="PseudoU_synth_2"/>
    <property type="match status" value="1"/>
</dbReference>
<dbReference type="Gene3D" id="3.30.2350.10">
    <property type="entry name" value="Pseudouridine synthase"/>
    <property type="match status" value="1"/>
</dbReference>
<dbReference type="InterPro" id="IPR020103">
    <property type="entry name" value="PsdUridine_synth_cat_dom_sf"/>
</dbReference>
<dbReference type="AlphaFoldDB" id="A0AAW1QTC2"/>
<gene>
    <name evidence="4" type="ORF">WJX72_010054</name>
</gene>
<feature type="region of interest" description="Disordered" evidence="2">
    <location>
        <begin position="305"/>
        <end position="329"/>
    </location>
</feature>
<evidence type="ECO:0000313" key="5">
    <source>
        <dbReference type="Proteomes" id="UP001489004"/>
    </source>
</evidence>
<feature type="domain" description="Pseudouridine synthase RsuA/RluA-like" evidence="3">
    <location>
        <begin position="127"/>
        <end position="271"/>
    </location>
</feature>
<dbReference type="CDD" id="cd02869">
    <property type="entry name" value="PseudoU_synth_RluA_like"/>
    <property type="match status" value="1"/>
</dbReference>
<protein>
    <recommendedName>
        <fullName evidence="3">Pseudouridine synthase RsuA/RluA-like domain-containing protein</fullName>
    </recommendedName>
</protein>
<dbReference type="Proteomes" id="UP001489004">
    <property type="component" value="Unassembled WGS sequence"/>
</dbReference>
<reference evidence="4 5" key="1">
    <citation type="journal article" date="2024" name="Nat. Commun.">
        <title>Phylogenomics reveals the evolutionary origins of lichenization in chlorophyte algae.</title>
        <authorList>
            <person name="Puginier C."/>
            <person name="Libourel C."/>
            <person name="Otte J."/>
            <person name="Skaloud P."/>
            <person name="Haon M."/>
            <person name="Grisel S."/>
            <person name="Petersen M."/>
            <person name="Berrin J.G."/>
            <person name="Delaux P.M."/>
            <person name="Dal Grande F."/>
            <person name="Keller J."/>
        </authorList>
    </citation>
    <scope>NUCLEOTIDE SEQUENCE [LARGE SCALE GENOMIC DNA]</scope>
    <source>
        <strain evidence="4 5">SAG 2043</strain>
    </source>
</reference>